<evidence type="ECO:0008006" key="3">
    <source>
        <dbReference type="Google" id="ProtNLM"/>
    </source>
</evidence>
<evidence type="ECO:0000313" key="2">
    <source>
        <dbReference type="EMBL" id="QHT18991.1"/>
    </source>
</evidence>
<feature type="compositionally biased region" description="Basic and acidic residues" evidence="1">
    <location>
        <begin position="1"/>
        <end position="16"/>
    </location>
</feature>
<dbReference type="PROSITE" id="PS50096">
    <property type="entry name" value="IQ"/>
    <property type="match status" value="1"/>
</dbReference>
<accession>A0A6C0DRF3</accession>
<evidence type="ECO:0000256" key="1">
    <source>
        <dbReference type="SAM" id="MobiDB-lite"/>
    </source>
</evidence>
<proteinExistence type="predicted"/>
<feature type="region of interest" description="Disordered" evidence="1">
    <location>
        <begin position="1"/>
        <end position="22"/>
    </location>
</feature>
<dbReference type="EMBL" id="MN739661">
    <property type="protein sequence ID" value="QHT18991.1"/>
    <property type="molecule type" value="Genomic_DNA"/>
</dbReference>
<reference evidence="2" key="1">
    <citation type="journal article" date="2020" name="Nature">
        <title>Giant virus diversity and host interactions through global metagenomics.</title>
        <authorList>
            <person name="Schulz F."/>
            <person name="Roux S."/>
            <person name="Paez-Espino D."/>
            <person name="Jungbluth S."/>
            <person name="Walsh D.A."/>
            <person name="Denef V.J."/>
            <person name="McMahon K.D."/>
            <person name="Konstantinidis K.T."/>
            <person name="Eloe-Fadrosh E.A."/>
            <person name="Kyrpides N.C."/>
            <person name="Woyke T."/>
        </authorList>
    </citation>
    <scope>NUCLEOTIDE SEQUENCE</scope>
    <source>
        <strain evidence="2">GVMAG-M-3300023174-49</strain>
    </source>
</reference>
<name>A0A6C0DRF3_9ZZZZ</name>
<organism evidence="2">
    <name type="scientific">viral metagenome</name>
    <dbReference type="NCBI Taxonomy" id="1070528"/>
    <lineage>
        <taxon>unclassified sequences</taxon>
        <taxon>metagenomes</taxon>
        <taxon>organismal metagenomes</taxon>
    </lineage>
</organism>
<dbReference type="AlphaFoldDB" id="A0A6C0DRF3"/>
<sequence length="392" mass="45762">MLSKPVGEHYNKDKREPKKKKNNVLDPSMNVITYVDYFSKKLSLKSFKIPYLKLIAKTNKLHITGNKTVLINRIEDCFQKMQVVTKIQRIFRGWLVKHSFRLRGPALKTRSICINDKDFATLEPLDEIPFNDFFSYKDSKEFVYGFNIQSLIQSLKTKGGFYNPYTRESFDYDTLVAISTLNNINNILFPNDDIKPIKTMIGPISNSPSSLTNRFINLPQSMQNVLATSYFRPRCTFPTSNRVLKENYDKIMAIRCKPVSIRMQELFMEIDQLGNYTQSNWFSNLDRSQYIRFYRYLLDIWLYRGHLSPLVKNNICPLFDPFINIFVTPIHHTDITHEQIQILCLTIFENLVYTGIDVEHRQIGALHGLTALTIVSPSARQSLNWLYESVAY</sequence>
<protein>
    <recommendedName>
        <fullName evidence="3">SAP domain-containing protein</fullName>
    </recommendedName>
</protein>